<dbReference type="InterPro" id="IPR055557">
    <property type="entry name" value="DUF7133"/>
</dbReference>
<gene>
    <name evidence="2" type="ORF">NYZ99_05440</name>
</gene>
<reference evidence="2" key="1">
    <citation type="submission" date="2022-09" db="EMBL/GenBank/DDBJ databases">
        <title>Maribacter litopenaei sp. nov., isolated from the intestinal tract of the Pacific White Shrimp, Litopenaeus vannamei.</title>
        <authorList>
            <person name="Kim S.Y."/>
            <person name="Hwang C.Y."/>
        </authorList>
    </citation>
    <scope>NUCLEOTIDE SEQUENCE</scope>
    <source>
        <strain evidence="2">HL-LV01</strain>
    </source>
</reference>
<name>A0ABY5Y9X9_9FLAO</name>
<organism evidence="2 3">
    <name type="scientific">Maribacter litopenaei</name>
    <dbReference type="NCBI Taxonomy" id="2976127"/>
    <lineage>
        <taxon>Bacteria</taxon>
        <taxon>Pseudomonadati</taxon>
        <taxon>Bacteroidota</taxon>
        <taxon>Flavobacteriia</taxon>
        <taxon>Flavobacteriales</taxon>
        <taxon>Flavobacteriaceae</taxon>
        <taxon>Maribacter</taxon>
    </lineage>
</organism>
<dbReference type="Pfam" id="PF23500">
    <property type="entry name" value="DUF7133"/>
    <property type="match status" value="1"/>
</dbReference>
<dbReference type="Gene3D" id="2.120.10.30">
    <property type="entry name" value="TolB, C-terminal domain"/>
    <property type="match status" value="1"/>
</dbReference>
<dbReference type="PANTHER" id="PTHR33546">
    <property type="entry name" value="LARGE, MULTIFUNCTIONAL SECRETED PROTEIN-RELATED"/>
    <property type="match status" value="1"/>
</dbReference>
<evidence type="ECO:0000313" key="2">
    <source>
        <dbReference type="EMBL" id="UWX55841.1"/>
    </source>
</evidence>
<keyword evidence="3" id="KW-1185">Reference proteome</keyword>
<proteinExistence type="predicted"/>
<dbReference type="EMBL" id="CP104205">
    <property type="protein sequence ID" value="UWX55841.1"/>
    <property type="molecule type" value="Genomic_DNA"/>
</dbReference>
<dbReference type="InterPro" id="IPR011989">
    <property type="entry name" value="ARM-like"/>
</dbReference>
<dbReference type="Proteomes" id="UP001059209">
    <property type="component" value="Chromosome"/>
</dbReference>
<sequence length="453" mass="52063">MGKPGTPEEDRTKVNAAVWRYHPIKHEFEVFSHGTSNPWGIDFNDYGHPFITVCVIPHMYHVIQGARYQRQGGEHFNPYTYDDIKTIADHRHYLGDRGPHAGNFRSAAAGGGHAHAGAMIYLGGDTWPEEYRNTIFMNNINGAIMNNDLLTRDGSGYVASHKKDFIVMNDSWSQWLNFKYDASGSVYVIDWYDQNQCHSPNPDVHDKTLGRIFKISHENDKWVNENLYKASDAELVNYQLHANEWYVRQARTILQERGGNSEIYSLLKNIVEKNQEVTKRLRALWTLHVTGGTDEDYLNKLLDDEDEYMRSWAIQLVTEDKKISETTLSKFSDLASKDDSALVRLYLASALQRLEPSKRWDVLAGLSKREEDVQDHNLPLMLWYATEPLTDLDAEKALELAENSNFDLILEYTLRKISEGEDDTSQNILQKFRNKKSEKSEVYGGMIDSLLSK</sequence>
<protein>
    <recommendedName>
        <fullName evidence="1">DUF7133 domain-containing protein</fullName>
    </recommendedName>
</protein>
<dbReference type="SUPFAM" id="SSF48371">
    <property type="entry name" value="ARM repeat"/>
    <property type="match status" value="1"/>
</dbReference>
<dbReference type="InterPro" id="IPR016024">
    <property type="entry name" value="ARM-type_fold"/>
</dbReference>
<dbReference type="Gene3D" id="1.25.10.10">
    <property type="entry name" value="Leucine-rich Repeat Variant"/>
    <property type="match status" value="1"/>
</dbReference>
<feature type="domain" description="DUF7133" evidence="1">
    <location>
        <begin position="9"/>
        <end position="218"/>
    </location>
</feature>
<dbReference type="InterPro" id="IPR011042">
    <property type="entry name" value="6-blade_b-propeller_TolB-like"/>
</dbReference>
<dbReference type="RefSeq" id="WP_260574267.1">
    <property type="nucleotide sequence ID" value="NZ_CP104205.1"/>
</dbReference>
<evidence type="ECO:0000313" key="3">
    <source>
        <dbReference type="Proteomes" id="UP001059209"/>
    </source>
</evidence>
<dbReference type="InterPro" id="IPR013428">
    <property type="entry name" value="Membrane-bound_put_N"/>
</dbReference>
<dbReference type="PANTHER" id="PTHR33546:SF1">
    <property type="entry name" value="LARGE, MULTIFUNCTIONAL SECRETED PROTEIN"/>
    <property type="match status" value="1"/>
</dbReference>
<evidence type="ECO:0000259" key="1">
    <source>
        <dbReference type="Pfam" id="PF23500"/>
    </source>
</evidence>
<accession>A0ABY5Y9X9</accession>
<dbReference type="NCBIfam" id="TIGR02604">
    <property type="entry name" value="Piru_Ver_Nterm"/>
    <property type="match status" value="1"/>
</dbReference>